<name>A0AAX1UJZ9_CERSP</name>
<proteinExistence type="predicted"/>
<dbReference type="RefSeq" id="WP_119000355.1">
    <property type="nucleotide sequence ID" value="NZ_JBAJNC010000015.1"/>
</dbReference>
<reference evidence="2 3" key="1">
    <citation type="submission" date="2018-08" db="EMBL/GenBank/DDBJ databases">
        <title>Draft genome sequence of Rhodobacter sphaeroides FY.</title>
        <authorList>
            <person name="Rayyan A."/>
            <person name="Meyer T.E."/>
            <person name="Kyndt J.A."/>
        </authorList>
    </citation>
    <scope>NUCLEOTIDE SEQUENCE [LARGE SCALE GENOMIC DNA]</scope>
    <source>
        <strain evidence="2 3">FY</strain>
    </source>
</reference>
<keyword evidence="1" id="KW-0472">Membrane</keyword>
<sequence>MTDLLLPLVALGAGTLAGALHFATLRRLSDRLLRGDLGAIPLQLLRLALLAAFLVLCSRGGATTLLAAAAGILGGRALILRRERVR</sequence>
<dbReference type="InterPro" id="IPR017581">
    <property type="entry name" value="AtpR-like"/>
</dbReference>
<evidence type="ECO:0000313" key="3">
    <source>
        <dbReference type="Proteomes" id="UP000266305"/>
    </source>
</evidence>
<evidence type="ECO:0000256" key="1">
    <source>
        <dbReference type="SAM" id="Phobius"/>
    </source>
</evidence>
<keyword evidence="1" id="KW-1133">Transmembrane helix</keyword>
<keyword evidence="1" id="KW-0812">Transmembrane</keyword>
<gene>
    <name evidence="2" type="ORF">D1114_12465</name>
</gene>
<organism evidence="2 3">
    <name type="scientific">Cereibacter sphaeroides</name>
    <name type="common">Rhodobacter sphaeroides</name>
    <dbReference type="NCBI Taxonomy" id="1063"/>
    <lineage>
        <taxon>Bacteria</taxon>
        <taxon>Pseudomonadati</taxon>
        <taxon>Pseudomonadota</taxon>
        <taxon>Alphaproteobacteria</taxon>
        <taxon>Rhodobacterales</taxon>
        <taxon>Paracoccaceae</taxon>
        <taxon>Cereibacter</taxon>
    </lineage>
</organism>
<evidence type="ECO:0000313" key="2">
    <source>
        <dbReference type="EMBL" id="RHZ94214.1"/>
    </source>
</evidence>
<dbReference type="EMBL" id="QWGP01000013">
    <property type="protein sequence ID" value="RHZ94214.1"/>
    <property type="molecule type" value="Genomic_DNA"/>
</dbReference>
<protein>
    <recommendedName>
        <fullName evidence="4">ATP synthase subunit I</fullName>
    </recommendedName>
</protein>
<dbReference type="Pfam" id="PF12966">
    <property type="entry name" value="AtpR"/>
    <property type="match status" value="1"/>
</dbReference>
<feature type="transmembrane region" description="Helical" evidence="1">
    <location>
        <begin position="37"/>
        <end position="56"/>
    </location>
</feature>
<feature type="transmembrane region" description="Helical" evidence="1">
    <location>
        <begin position="6"/>
        <end position="25"/>
    </location>
</feature>
<dbReference type="AlphaFoldDB" id="A0AAX1UJZ9"/>
<comment type="caution">
    <text evidence="2">The sequence shown here is derived from an EMBL/GenBank/DDBJ whole genome shotgun (WGS) entry which is preliminary data.</text>
</comment>
<accession>A0AAX1UJZ9</accession>
<dbReference type="Proteomes" id="UP000266305">
    <property type="component" value="Unassembled WGS sequence"/>
</dbReference>
<feature type="transmembrane region" description="Helical" evidence="1">
    <location>
        <begin position="62"/>
        <end position="80"/>
    </location>
</feature>
<evidence type="ECO:0008006" key="4">
    <source>
        <dbReference type="Google" id="ProtNLM"/>
    </source>
</evidence>